<gene>
    <name evidence="1" type="ORF">HAZT_HAZT001869</name>
</gene>
<accession>A0A6A0GX65</accession>
<dbReference type="AlphaFoldDB" id="A0A6A0GX65"/>
<reference evidence="1" key="1">
    <citation type="submission" date="2014-08" db="EMBL/GenBank/DDBJ databases">
        <authorList>
            <person name="Murali S."/>
            <person name="Richards S."/>
            <person name="Bandaranaike D."/>
            <person name="Bellair M."/>
            <person name="Blankenburg K."/>
            <person name="Chao H."/>
            <person name="Dinh H."/>
            <person name="Doddapaneni H."/>
            <person name="Dugan-Rocha S."/>
            <person name="Elkadiri S."/>
            <person name="Gnanaolivu R."/>
            <person name="Hughes D."/>
            <person name="Lee S."/>
            <person name="Li M."/>
            <person name="Ming W."/>
            <person name="Munidasa M."/>
            <person name="Muniz J."/>
            <person name="Nguyen L."/>
            <person name="Osuji N."/>
            <person name="Pu L.-L."/>
            <person name="Puazo M."/>
            <person name="Skinner E."/>
            <person name="Qu C."/>
            <person name="Quiroz J."/>
            <person name="Raj R."/>
            <person name="Weissenberger G."/>
            <person name="Xin Y."/>
            <person name="Zou X."/>
            <person name="Han Y."/>
            <person name="Worley K."/>
            <person name="Muzny D."/>
            <person name="Gibbs R."/>
        </authorList>
    </citation>
    <scope>NUCLEOTIDE SEQUENCE</scope>
    <source>
        <strain evidence="1">HAZT.00-mixed</strain>
        <tissue evidence="1">Whole organism</tissue>
    </source>
</reference>
<proteinExistence type="predicted"/>
<sequence>MEPQMPEVIPVEPQMPEVIPEAPQMPEVIPVEPQMPEVIPVEPQMPEVIPVEPQIPEAPQMPEVIPVLDQHPRNENLSEFSCPEHVSGAAMDTSEEPSVLHDDVELLRPDAVHVAAGRYKPKSPDVVTSSTAAPDVVMTKNDPMPRPPDVLAAGLSELDVSLGHFTTMTILFVFTSMHCSTSLA</sequence>
<protein>
    <submittedName>
        <fullName evidence="1">Uncharacterized protein</fullName>
    </submittedName>
</protein>
<comment type="caution">
    <text evidence="1">The sequence shown here is derived from an EMBL/GenBank/DDBJ whole genome shotgun (WGS) entry which is preliminary data.</text>
</comment>
<dbReference type="EMBL" id="JQDR03012633">
    <property type="protein sequence ID" value="KAA0190962.1"/>
    <property type="molecule type" value="Genomic_DNA"/>
</dbReference>
<organism evidence="1">
    <name type="scientific">Hyalella azteca</name>
    <name type="common">Amphipod</name>
    <dbReference type="NCBI Taxonomy" id="294128"/>
    <lineage>
        <taxon>Eukaryota</taxon>
        <taxon>Metazoa</taxon>
        <taxon>Ecdysozoa</taxon>
        <taxon>Arthropoda</taxon>
        <taxon>Crustacea</taxon>
        <taxon>Multicrustacea</taxon>
        <taxon>Malacostraca</taxon>
        <taxon>Eumalacostraca</taxon>
        <taxon>Peracarida</taxon>
        <taxon>Amphipoda</taxon>
        <taxon>Senticaudata</taxon>
        <taxon>Talitrida</taxon>
        <taxon>Talitroidea</taxon>
        <taxon>Hyalellidae</taxon>
        <taxon>Hyalella</taxon>
    </lineage>
</organism>
<name>A0A6A0GX65_HYAAZ</name>
<evidence type="ECO:0000313" key="1">
    <source>
        <dbReference type="EMBL" id="KAA0190962.1"/>
    </source>
</evidence>
<reference evidence="1" key="2">
    <citation type="journal article" date="2018" name="Environ. Sci. Technol.">
        <title>The Toxicogenome of Hyalella azteca: A Model for Sediment Ecotoxicology and Evolutionary Toxicology.</title>
        <authorList>
            <person name="Poynton H.C."/>
            <person name="Hasenbein S."/>
            <person name="Benoit J.B."/>
            <person name="Sepulveda M.S."/>
            <person name="Poelchau M.F."/>
            <person name="Hughes D.S.T."/>
            <person name="Murali S.C."/>
            <person name="Chen S."/>
            <person name="Glastad K.M."/>
            <person name="Goodisman M.A.D."/>
            <person name="Werren J.H."/>
            <person name="Vineis J.H."/>
            <person name="Bowen J.L."/>
            <person name="Friedrich M."/>
            <person name="Jones J."/>
            <person name="Robertson H.M."/>
            <person name="Feyereisen R."/>
            <person name="Mechler-Hickson A."/>
            <person name="Mathers N."/>
            <person name="Lee C.E."/>
            <person name="Colbourne J.K."/>
            <person name="Biales A."/>
            <person name="Johnston J.S."/>
            <person name="Wellborn G.A."/>
            <person name="Rosendale A.J."/>
            <person name="Cridge A.G."/>
            <person name="Munoz-Torres M.C."/>
            <person name="Bain P.A."/>
            <person name="Manny A.R."/>
            <person name="Major K.M."/>
            <person name="Lambert F.N."/>
            <person name="Vulpe C.D."/>
            <person name="Tuck P."/>
            <person name="Blalock B.J."/>
            <person name="Lin Y.Y."/>
            <person name="Smith M.E."/>
            <person name="Ochoa-Acuna H."/>
            <person name="Chen M.M."/>
            <person name="Childers C.P."/>
            <person name="Qu J."/>
            <person name="Dugan S."/>
            <person name="Lee S.L."/>
            <person name="Chao H."/>
            <person name="Dinh H."/>
            <person name="Han Y."/>
            <person name="Doddapaneni H."/>
            <person name="Worley K.C."/>
            <person name="Muzny D.M."/>
            <person name="Gibbs R.A."/>
            <person name="Richards S."/>
        </authorList>
    </citation>
    <scope>NUCLEOTIDE SEQUENCE</scope>
    <source>
        <strain evidence="1">HAZT.00-mixed</strain>
        <tissue evidence="1">Whole organism</tissue>
    </source>
</reference>
<reference evidence="1" key="3">
    <citation type="submission" date="2019-06" db="EMBL/GenBank/DDBJ databases">
        <authorList>
            <person name="Poynton C."/>
            <person name="Hasenbein S."/>
            <person name="Benoit J.B."/>
            <person name="Sepulveda M.S."/>
            <person name="Poelchau M.F."/>
            <person name="Murali S.C."/>
            <person name="Chen S."/>
            <person name="Glastad K.M."/>
            <person name="Werren J.H."/>
            <person name="Vineis J.H."/>
            <person name="Bowen J.L."/>
            <person name="Friedrich M."/>
            <person name="Jones J."/>
            <person name="Robertson H.M."/>
            <person name="Feyereisen R."/>
            <person name="Mechler-Hickson A."/>
            <person name="Mathers N."/>
            <person name="Lee C.E."/>
            <person name="Colbourne J.K."/>
            <person name="Biales A."/>
            <person name="Johnston J.S."/>
            <person name="Wellborn G.A."/>
            <person name="Rosendale A.J."/>
            <person name="Cridge A.G."/>
            <person name="Munoz-Torres M.C."/>
            <person name="Bain P.A."/>
            <person name="Manny A.R."/>
            <person name="Major K.M."/>
            <person name="Lambert F.N."/>
            <person name="Vulpe C.D."/>
            <person name="Tuck P."/>
            <person name="Blalock B.J."/>
            <person name="Lin Y.-Y."/>
            <person name="Smith M.E."/>
            <person name="Ochoa-Acuna H."/>
            <person name="Chen M.-J.M."/>
            <person name="Childers C.P."/>
            <person name="Qu J."/>
            <person name="Dugan S."/>
            <person name="Lee S.L."/>
            <person name="Chao H."/>
            <person name="Dinh H."/>
            <person name="Han Y."/>
            <person name="Doddapaneni H."/>
            <person name="Worley K.C."/>
            <person name="Muzny D.M."/>
            <person name="Gibbs R.A."/>
            <person name="Richards S."/>
        </authorList>
    </citation>
    <scope>NUCLEOTIDE SEQUENCE</scope>
    <source>
        <strain evidence="1">HAZT.00-mixed</strain>
        <tissue evidence="1">Whole organism</tissue>
    </source>
</reference>
<dbReference type="Proteomes" id="UP000711488">
    <property type="component" value="Unassembled WGS sequence"/>
</dbReference>